<evidence type="ECO:0000313" key="1">
    <source>
        <dbReference type="EMBL" id="CAG9937763.1"/>
    </source>
</evidence>
<reference evidence="1" key="2">
    <citation type="submission" date="2021-10" db="EMBL/GenBank/DDBJ databases">
        <authorList>
            <person name="Piombo E."/>
        </authorList>
    </citation>
    <scope>NUCLEOTIDE SEQUENCE</scope>
</reference>
<gene>
    <name evidence="1" type="ORF">CRV2_00006180</name>
</gene>
<dbReference type="Proteomes" id="UP000836387">
    <property type="component" value="Unassembled WGS sequence"/>
</dbReference>
<evidence type="ECO:0000313" key="2">
    <source>
        <dbReference type="Proteomes" id="UP000836387"/>
    </source>
</evidence>
<organism evidence="1 2">
    <name type="scientific">Clonostachys rosea f. rosea IK726</name>
    <dbReference type="NCBI Taxonomy" id="1349383"/>
    <lineage>
        <taxon>Eukaryota</taxon>
        <taxon>Fungi</taxon>
        <taxon>Dikarya</taxon>
        <taxon>Ascomycota</taxon>
        <taxon>Pezizomycotina</taxon>
        <taxon>Sordariomycetes</taxon>
        <taxon>Hypocreomycetidae</taxon>
        <taxon>Hypocreales</taxon>
        <taxon>Bionectriaceae</taxon>
        <taxon>Clonostachys</taxon>
    </lineage>
</organism>
<sequence>MSKPSDEIHGVIHEHAKRLVQIIDEIGDDEVASNEHRKRPSKVIMTGGLAQNKLFYGKVESQLRRERLGSICYPYAAVDTWNVVAIGAALFRHQIIPVNRQMKEHEPQDHAMQNSGL</sequence>
<accession>A0ACA9TA29</accession>
<reference evidence="1" key="1">
    <citation type="submission" date="2020-04" db="EMBL/GenBank/DDBJ databases">
        <authorList>
            <person name="Broberg M."/>
        </authorList>
    </citation>
    <scope>NUCLEOTIDE SEQUENCE</scope>
</reference>
<dbReference type="EMBL" id="CADEHS020000002">
    <property type="protein sequence ID" value="CAG9937763.1"/>
    <property type="molecule type" value="Genomic_DNA"/>
</dbReference>
<name>A0ACA9TA29_BIOOC</name>
<keyword evidence="2" id="KW-1185">Reference proteome</keyword>
<comment type="caution">
    <text evidence="1">The sequence shown here is derived from an EMBL/GenBank/DDBJ whole genome shotgun (WGS) entry which is preliminary data.</text>
</comment>
<proteinExistence type="predicted"/>
<protein>
    <submittedName>
        <fullName evidence="1">Uncharacterized protein</fullName>
    </submittedName>
</protein>